<reference evidence="2" key="1">
    <citation type="journal article" date="2008" name="Nat. Genet.">
        <title>The Pristionchus pacificus genome provides a unique perspective on nematode lifestyle and parasitism.</title>
        <authorList>
            <person name="Dieterich C."/>
            <person name="Clifton S.W."/>
            <person name="Schuster L.N."/>
            <person name="Chinwalla A."/>
            <person name="Delehaunty K."/>
            <person name="Dinkelacker I."/>
            <person name="Fulton L."/>
            <person name="Fulton R."/>
            <person name="Godfrey J."/>
            <person name="Minx P."/>
            <person name="Mitreva M."/>
            <person name="Roeseler W."/>
            <person name="Tian H."/>
            <person name="Witte H."/>
            <person name="Yang S.P."/>
            <person name="Wilson R.K."/>
            <person name="Sommer R.J."/>
        </authorList>
    </citation>
    <scope>NUCLEOTIDE SEQUENCE [LARGE SCALE GENOMIC DNA]</scope>
    <source>
        <strain evidence="2">PS312</strain>
    </source>
</reference>
<organism evidence="1 2">
    <name type="scientific">Pristionchus pacificus</name>
    <name type="common">Parasitic nematode worm</name>
    <dbReference type="NCBI Taxonomy" id="54126"/>
    <lineage>
        <taxon>Eukaryota</taxon>
        <taxon>Metazoa</taxon>
        <taxon>Ecdysozoa</taxon>
        <taxon>Nematoda</taxon>
        <taxon>Chromadorea</taxon>
        <taxon>Rhabditida</taxon>
        <taxon>Rhabditina</taxon>
        <taxon>Diplogasteromorpha</taxon>
        <taxon>Diplogasteroidea</taxon>
        <taxon>Neodiplogasteridae</taxon>
        <taxon>Pristionchus</taxon>
    </lineage>
</organism>
<name>A0A454Y5V4_PRIPA</name>
<accession>A0A8R1YDN0</accession>
<accession>A0A454Y5V4</accession>
<dbReference type="Proteomes" id="UP000005239">
    <property type="component" value="Unassembled WGS sequence"/>
</dbReference>
<evidence type="ECO:0000313" key="2">
    <source>
        <dbReference type="Proteomes" id="UP000005239"/>
    </source>
</evidence>
<proteinExistence type="predicted"/>
<dbReference type="EnsemblMetazoa" id="PPA15909.1">
    <property type="protein sequence ID" value="PPA15909.1"/>
    <property type="gene ID" value="WBGene00105463"/>
</dbReference>
<sequence length="68" mass="7928">MTDKEIEEELLKDPEASLAEIYKKRDVRTQIYAALGEAPPKGRPPRNEMDILKERVRRKFGAVKKVQF</sequence>
<evidence type="ECO:0000313" key="1">
    <source>
        <dbReference type="EnsemblMetazoa" id="PPA15909.1"/>
    </source>
</evidence>
<gene>
    <name evidence="1" type="primary">WBGene00105463</name>
</gene>
<keyword evidence="2" id="KW-1185">Reference proteome</keyword>
<dbReference type="AlphaFoldDB" id="A0A454Y5V4"/>
<protein>
    <submittedName>
        <fullName evidence="1">Uncharacterized protein</fullName>
    </submittedName>
</protein>
<reference evidence="1" key="2">
    <citation type="submission" date="2022-06" db="UniProtKB">
        <authorList>
            <consortium name="EnsemblMetazoa"/>
        </authorList>
    </citation>
    <scope>IDENTIFICATION</scope>
    <source>
        <strain evidence="1">PS312</strain>
    </source>
</reference>